<organism evidence="2 3">
    <name type="scientific">Muricoccus pecuniae</name>
    <dbReference type="NCBI Taxonomy" id="693023"/>
    <lineage>
        <taxon>Bacteria</taxon>
        <taxon>Pseudomonadati</taxon>
        <taxon>Pseudomonadota</taxon>
        <taxon>Alphaproteobacteria</taxon>
        <taxon>Acetobacterales</taxon>
        <taxon>Roseomonadaceae</taxon>
        <taxon>Muricoccus</taxon>
    </lineage>
</organism>
<proteinExistence type="predicted"/>
<feature type="domain" description="Helix-turn-helix" evidence="1">
    <location>
        <begin position="10"/>
        <end position="55"/>
    </location>
</feature>
<evidence type="ECO:0000313" key="3">
    <source>
        <dbReference type="Proteomes" id="UP000580654"/>
    </source>
</evidence>
<evidence type="ECO:0000259" key="1">
    <source>
        <dbReference type="Pfam" id="PF12728"/>
    </source>
</evidence>
<reference evidence="2 3" key="1">
    <citation type="submission" date="2020-08" db="EMBL/GenBank/DDBJ databases">
        <title>Genomic Encyclopedia of Type Strains, Phase IV (KMG-IV): sequencing the most valuable type-strain genomes for metagenomic binning, comparative biology and taxonomic classification.</title>
        <authorList>
            <person name="Goeker M."/>
        </authorList>
    </citation>
    <scope>NUCLEOTIDE SEQUENCE [LARGE SCALE GENOMIC DNA]</scope>
    <source>
        <strain evidence="2 3">DSM 25622</strain>
    </source>
</reference>
<protein>
    <submittedName>
        <fullName evidence="2">Excisionase family DNA binding protein</fullName>
    </submittedName>
</protein>
<dbReference type="RefSeq" id="WP_376766443.1">
    <property type="nucleotide sequence ID" value="NZ_JACIJD010000019.1"/>
</dbReference>
<keyword evidence="3" id="KW-1185">Reference proteome</keyword>
<dbReference type="Proteomes" id="UP000580654">
    <property type="component" value="Unassembled WGS sequence"/>
</dbReference>
<gene>
    <name evidence="2" type="ORF">FHS87_003576</name>
</gene>
<name>A0A840YGI7_9PROT</name>
<evidence type="ECO:0000313" key="2">
    <source>
        <dbReference type="EMBL" id="MBB5695517.1"/>
    </source>
</evidence>
<dbReference type="Pfam" id="PF12728">
    <property type="entry name" value="HTH_17"/>
    <property type="match status" value="1"/>
</dbReference>
<accession>A0A840YGI7</accession>
<dbReference type="EMBL" id="JACIJD010000019">
    <property type="protein sequence ID" value="MBB5695517.1"/>
    <property type="molecule type" value="Genomic_DNA"/>
</dbReference>
<sequence>MYIQPEKLTFTISEAVTSTGIGRTKLYALIKEGHLETRKLGKRTLIPAPSLRALVDNLPRAARIAA</sequence>
<dbReference type="AlphaFoldDB" id="A0A840YGI7"/>
<comment type="caution">
    <text evidence="2">The sequence shown here is derived from an EMBL/GenBank/DDBJ whole genome shotgun (WGS) entry which is preliminary data.</text>
</comment>
<dbReference type="InterPro" id="IPR041657">
    <property type="entry name" value="HTH_17"/>
</dbReference>